<evidence type="ECO:0000313" key="2">
    <source>
        <dbReference type="Proteomes" id="UP000484076"/>
    </source>
</evidence>
<organism evidence="1 2">
    <name type="scientific">Fertoeibacter niger</name>
    <dbReference type="NCBI Taxonomy" id="2656921"/>
    <lineage>
        <taxon>Bacteria</taxon>
        <taxon>Pseudomonadati</taxon>
        <taxon>Pseudomonadota</taxon>
        <taxon>Alphaproteobacteria</taxon>
        <taxon>Rhodobacterales</taxon>
        <taxon>Paracoccaceae</taxon>
        <taxon>Fertoeibacter</taxon>
    </lineage>
</organism>
<reference evidence="1" key="1">
    <citation type="submission" date="2020-05" db="EMBL/GenBank/DDBJ databases">
        <title>Fertoebacter nigrum gen. nov., sp. nov., a new member of the family Rhodobacteraceae.</title>
        <authorList>
            <person name="Szuroczki S."/>
            <person name="Abbaszade G."/>
            <person name="Buni D."/>
            <person name="Schumann P."/>
            <person name="Toth E."/>
        </authorList>
    </citation>
    <scope>NUCLEOTIDE SEQUENCE</scope>
    <source>
        <strain evidence="1">RG-N-1a</strain>
    </source>
</reference>
<dbReference type="EMBL" id="WHUT02000001">
    <property type="protein sequence ID" value="NUB43417.1"/>
    <property type="molecule type" value="Genomic_DNA"/>
</dbReference>
<comment type="caution">
    <text evidence="1">The sequence shown here is derived from an EMBL/GenBank/DDBJ whole genome shotgun (WGS) entry which is preliminary data.</text>
</comment>
<dbReference type="Proteomes" id="UP000484076">
    <property type="component" value="Unassembled WGS sequence"/>
</dbReference>
<dbReference type="RefSeq" id="WP_152824058.1">
    <property type="nucleotide sequence ID" value="NZ_WHUT02000001.1"/>
</dbReference>
<accession>A0A8X8KPW3</accession>
<name>A0A8X8KPW3_9RHOB</name>
<gene>
    <name evidence="1" type="ORF">GEU84_003385</name>
</gene>
<keyword evidence="2" id="KW-1185">Reference proteome</keyword>
<dbReference type="AlphaFoldDB" id="A0A8X8KPW3"/>
<sequence length="97" mass="10661">MIAGVKRAAGLALLAVILIGHAYYWRERANGLAGELAAAEAEVTAYQRSAEVHRAHLKRMEAEAARWAGIEHDLKSLEGRDEPLSDSLRAAAQRLWN</sequence>
<protein>
    <submittedName>
        <fullName evidence="1">Uncharacterized protein</fullName>
    </submittedName>
</protein>
<proteinExistence type="predicted"/>
<evidence type="ECO:0000313" key="1">
    <source>
        <dbReference type="EMBL" id="NUB43417.1"/>
    </source>
</evidence>